<accession>A0ABR1FLP4</accession>
<keyword evidence="4" id="KW-1185">Reference proteome</keyword>
<reference evidence="3 4" key="1">
    <citation type="submission" date="2024-03" db="EMBL/GenBank/DDBJ databases">
        <title>Aureococcus anophagefferens CCMP1851 and Kratosvirus quantuckense: Draft genome of a second virus-susceptible host strain in the model system.</title>
        <authorList>
            <person name="Chase E."/>
            <person name="Truchon A.R."/>
            <person name="Schepens W."/>
            <person name="Wilhelm S.W."/>
        </authorList>
    </citation>
    <scope>NUCLEOTIDE SEQUENCE [LARGE SCALE GENOMIC DNA]</scope>
    <source>
        <strain evidence="3 4">CCMP1851</strain>
    </source>
</reference>
<dbReference type="EMBL" id="JBBJCI010000364">
    <property type="protein sequence ID" value="KAK7233107.1"/>
    <property type="molecule type" value="Genomic_DNA"/>
</dbReference>
<proteinExistence type="predicted"/>
<feature type="domain" description="DUF5672" evidence="2">
    <location>
        <begin position="426"/>
        <end position="566"/>
    </location>
</feature>
<feature type="compositionally biased region" description="Pro residues" evidence="1">
    <location>
        <begin position="310"/>
        <end position="333"/>
    </location>
</feature>
<organism evidence="3 4">
    <name type="scientific">Aureococcus anophagefferens</name>
    <name type="common">Harmful bloom alga</name>
    <dbReference type="NCBI Taxonomy" id="44056"/>
    <lineage>
        <taxon>Eukaryota</taxon>
        <taxon>Sar</taxon>
        <taxon>Stramenopiles</taxon>
        <taxon>Ochrophyta</taxon>
        <taxon>Pelagophyceae</taxon>
        <taxon>Pelagomonadales</taxon>
        <taxon>Pelagomonadaceae</taxon>
        <taxon>Aureococcus</taxon>
    </lineage>
</organism>
<evidence type="ECO:0000259" key="2">
    <source>
        <dbReference type="Pfam" id="PF18922"/>
    </source>
</evidence>
<dbReference type="Pfam" id="PF18922">
    <property type="entry name" value="DUF5672"/>
    <property type="match status" value="1"/>
</dbReference>
<gene>
    <name evidence="3" type="ORF">SO694_00039278</name>
</gene>
<evidence type="ECO:0000313" key="4">
    <source>
        <dbReference type="Proteomes" id="UP001363151"/>
    </source>
</evidence>
<feature type="compositionally biased region" description="Basic residues" evidence="1">
    <location>
        <begin position="1"/>
        <end position="19"/>
    </location>
</feature>
<comment type="caution">
    <text evidence="3">The sequence shown here is derived from an EMBL/GenBank/DDBJ whole genome shotgun (WGS) entry which is preliminary data.</text>
</comment>
<feature type="region of interest" description="Disordered" evidence="1">
    <location>
        <begin position="1"/>
        <end position="35"/>
    </location>
</feature>
<dbReference type="InterPro" id="IPR043729">
    <property type="entry name" value="DUF5672"/>
</dbReference>
<evidence type="ECO:0000256" key="1">
    <source>
        <dbReference type="SAM" id="MobiDB-lite"/>
    </source>
</evidence>
<feature type="compositionally biased region" description="Basic and acidic residues" evidence="1">
    <location>
        <begin position="20"/>
        <end position="35"/>
    </location>
</feature>
<protein>
    <recommendedName>
        <fullName evidence="2">DUF5672 domain-containing protein</fullName>
    </recommendedName>
</protein>
<feature type="region of interest" description="Disordered" evidence="1">
    <location>
        <begin position="302"/>
        <end position="346"/>
    </location>
</feature>
<dbReference type="Proteomes" id="UP001363151">
    <property type="component" value="Unassembled WGS sequence"/>
</dbReference>
<feature type="region of interest" description="Disordered" evidence="1">
    <location>
        <begin position="257"/>
        <end position="276"/>
    </location>
</feature>
<name>A0ABR1FLP4_AURAN</name>
<sequence length="641" mass="68512">MRRSTARTSRRRRRRAARPRRLEQREKRATRADRRPPAAAIVLIGGNARTFLCTFQLLLERLVLPLDPERRPHPGADVFAFLKTVDPGPKNQTGNDRTYPDVSKAALRAALATYPHVVGSTIVMEPACQGACLLAHHVRCRERFTGFLGDPGHLARATAFATGLEFLGKELEALEDVRGRRYAVVAWMRPDVVPSTEGWPAWTALAPGDDPALQRRCGGDVDMGRVMIRGDADRFLLHPAQILRDCALGGENEAENIVAHSAPPPPRHGCTGSKPARHCHIQAAPESGEINEAWGLDELAAPAAKAAAPVPAPQPPQPRPPQPRPPAPRPAPEPARRGRAPSAAAARGAVLVHPRWSCGLEGVVETFLANLPATVPVLWFTDDDTATAAGAPPVCDAAGTAAAAAKSGRLRTLRPAMLQPGEALTQAHYGRLRLSPAFHAGLNASRVLFFESDTVLCGAPTVPFEAWLAGADAYVGAPWPADVGWCPGARPCCCNAGLSLVDVDATLKLLEGRGAAEPGAAAQMLFLDLQARGRLDGFGIADPEAARSFSVEAVAAPPGVVPFGVHKPWWALAQYPRNLSALAATCPEVARLCPYARDALRSANARHDSAPFLSAVCDHDAAAIARHRARGGEQHHFEREH</sequence>
<evidence type="ECO:0000313" key="3">
    <source>
        <dbReference type="EMBL" id="KAK7233107.1"/>
    </source>
</evidence>